<dbReference type="GO" id="GO:0016747">
    <property type="term" value="F:acyltransferase activity, transferring groups other than amino-acyl groups"/>
    <property type="evidence" value="ECO:0007669"/>
    <property type="project" value="InterPro"/>
</dbReference>
<dbReference type="SUPFAM" id="SSF55729">
    <property type="entry name" value="Acyl-CoA N-acyltransferases (Nat)"/>
    <property type="match status" value="1"/>
</dbReference>
<reference evidence="4 5" key="1">
    <citation type="journal article" date="2011" name="Syst. Appl. Microbiol.">
        <title>Defluviimonas denitrificans gen. nov., sp. nov., and Pararhodobacter aggregans gen. nov., sp. nov., non-phototrophic Rhodobacteraceae from the biofilter of a marine aquaculture.</title>
        <authorList>
            <person name="Foesel B.U."/>
            <person name="Drake H.L."/>
            <person name="Schramm A."/>
        </authorList>
    </citation>
    <scope>NUCLEOTIDE SEQUENCE [LARGE SCALE GENOMIC DNA]</scope>
    <source>
        <strain evidence="4 5">D1-19</strain>
    </source>
</reference>
<dbReference type="InterPro" id="IPR000182">
    <property type="entry name" value="GNAT_dom"/>
</dbReference>
<dbReference type="PANTHER" id="PTHR43877">
    <property type="entry name" value="AMINOALKYLPHOSPHONATE N-ACETYLTRANSFERASE-RELATED-RELATED"/>
    <property type="match status" value="1"/>
</dbReference>
<dbReference type="CDD" id="cd04301">
    <property type="entry name" value="NAT_SF"/>
    <property type="match status" value="1"/>
</dbReference>
<dbReference type="AlphaFoldDB" id="A0A2T7UMK1"/>
<evidence type="ECO:0000313" key="5">
    <source>
        <dbReference type="Proteomes" id="UP000244810"/>
    </source>
</evidence>
<feature type="domain" description="N-acetyltransferase" evidence="3">
    <location>
        <begin position="1"/>
        <end position="139"/>
    </location>
</feature>
<keyword evidence="1 4" id="KW-0808">Transferase</keyword>
<keyword evidence="5" id="KW-1185">Reference proteome</keyword>
<dbReference type="Proteomes" id="UP000244810">
    <property type="component" value="Unassembled WGS sequence"/>
</dbReference>
<dbReference type="Gene3D" id="3.40.630.30">
    <property type="match status" value="1"/>
</dbReference>
<proteinExistence type="predicted"/>
<keyword evidence="2" id="KW-0012">Acyltransferase</keyword>
<comment type="caution">
    <text evidence="4">The sequence shown here is derived from an EMBL/GenBank/DDBJ whole genome shotgun (WGS) entry which is preliminary data.</text>
</comment>
<dbReference type="OrthoDB" id="9804026at2"/>
<protein>
    <submittedName>
        <fullName evidence="4">Ribosomal-protein-alanine acetyltransferase</fullName>
    </submittedName>
</protein>
<accession>A0A2T7UMK1</accession>
<dbReference type="Pfam" id="PF00583">
    <property type="entry name" value="Acetyltransf_1"/>
    <property type="match status" value="1"/>
</dbReference>
<evidence type="ECO:0000313" key="4">
    <source>
        <dbReference type="EMBL" id="PVE45886.1"/>
    </source>
</evidence>
<dbReference type="InterPro" id="IPR050832">
    <property type="entry name" value="Bact_Acetyltransf"/>
</dbReference>
<gene>
    <name evidence="4" type="ORF">DDE23_18900</name>
</gene>
<evidence type="ECO:0000256" key="1">
    <source>
        <dbReference type="ARBA" id="ARBA00022679"/>
    </source>
</evidence>
<sequence length="139" mass="14224">MSPEDLAALHAAAFTAPPPWSAASFAGLLASPTVSLLADPGGRAFALGRVVAGEAELLTLATDPGARRQGLARACLAGFDRAARERGALCAFLEVAEDNAAARALYAACGWTRQGRRPGYYVAPGGEKIAALILCKSLA</sequence>
<evidence type="ECO:0000259" key="3">
    <source>
        <dbReference type="PROSITE" id="PS51186"/>
    </source>
</evidence>
<dbReference type="EMBL" id="QDDR01000011">
    <property type="protein sequence ID" value="PVE45886.1"/>
    <property type="molecule type" value="Genomic_DNA"/>
</dbReference>
<dbReference type="RefSeq" id="WP_107754868.1">
    <property type="nucleotide sequence ID" value="NZ_QBKF01000017.1"/>
</dbReference>
<organism evidence="4 5">
    <name type="scientific">Pararhodobacter aggregans</name>
    <dbReference type="NCBI Taxonomy" id="404875"/>
    <lineage>
        <taxon>Bacteria</taxon>
        <taxon>Pseudomonadati</taxon>
        <taxon>Pseudomonadota</taxon>
        <taxon>Alphaproteobacteria</taxon>
        <taxon>Rhodobacterales</taxon>
        <taxon>Paracoccaceae</taxon>
        <taxon>Pararhodobacter</taxon>
    </lineage>
</organism>
<dbReference type="InterPro" id="IPR016181">
    <property type="entry name" value="Acyl_CoA_acyltransferase"/>
</dbReference>
<dbReference type="PROSITE" id="PS51186">
    <property type="entry name" value="GNAT"/>
    <property type="match status" value="1"/>
</dbReference>
<evidence type="ECO:0000256" key="2">
    <source>
        <dbReference type="ARBA" id="ARBA00023315"/>
    </source>
</evidence>
<name>A0A2T7UMK1_9RHOB</name>